<gene>
    <name evidence="1" type="ORF">BD310DRAFT_919534</name>
</gene>
<evidence type="ECO:0000313" key="2">
    <source>
        <dbReference type="Proteomes" id="UP000292082"/>
    </source>
</evidence>
<sequence length="100" mass="11082">MLPASLNESRPVRWRLCAMSLALRLRATSASQLVRHVGTHHKPRRVLVTVLSTAKSVTHAANCLVALHLPKTVRSYVCRLRAAPYCDTKPGLVQAIKFDV</sequence>
<name>A0A4Q9Q567_9APHY</name>
<feature type="non-terminal residue" evidence="1">
    <location>
        <position position="100"/>
    </location>
</feature>
<dbReference type="Proteomes" id="UP000292082">
    <property type="component" value="Unassembled WGS sequence"/>
</dbReference>
<protein>
    <submittedName>
        <fullName evidence="1">Uncharacterized protein</fullName>
    </submittedName>
</protein>
<dbReference type="EMBL" id="ML145095">
    <property type="protein sequence ID" value="TBU62066.1"/>
    <property type="molecule type" value="Genomic_DNA"/>
</dbReference>
<organism evidence="1 2">
    <name type="scientific">Dichomitus squalens</name>
    <dbReference type="NCBI Taxonomy" id="114155"/>
    <lineage>
        <taxon>Eukaryota</taxon>
        <taxon>Fungi</taxon>
        <taxon>Dikarya</taxon>
        <taxon>Basidiomycota</taxon>
        <taxon>Agaricomycotina</taxon>
        <taxon>Agaricomycetes</taxon>
        <taxon>Polyporales</taxon>
        <taxon>Polyporaceae</taxon>
        <taxon>Dichomitus</taxon>
    </lineage>
</organism>
<dbReference type="AlphaFoldDB" id="A0A4Q9Q567"/>
<keyword evidence="2" id="KW-1185">Reference proteome</keyword>
<accession>A0A4Q9Q567</accession>
<evidence type="ECO:0000313" key="1">
    <source>
        <dbReference type="EMBL" id="TBU62066.1"/>
    </source>
</evidence>
<proteinExistence type="predicted"/>
<reference evidence="1 2" key="1">
    <citation type="submission" date="2019-01" db="EMBL/GenBank/DDBJ databases">
        <title>Draft genome sequences of three monokaryotic isolates of the white-rot basidiomycete fungus Dichomitus squalens.</title>
        <authorList>
            <consortium name="DOE Joint Genome Institute"/>
            <person name="Lopez S.C."/>
            <person name="Andreopoulos B."/>
            <person name="Pangilinan J."/>
            <person name="Lipzen A."/>
            <person name="Riley R."/>
            <person name="Ahrendt S."/>
            <person name="Ng V."/>
            <person name="Barry K."/>
            <person name="Daum C."/>
            <person name="Grigoriev I.V."/>
            <person name="Hilden K.S."/>
            <person name="Makela M.R."/>
            <person name="de Vries R.P."/>
        </authorList>
    </citation>
    <scope>NUCLEOTIDE SEQUENCE [LARGE SCALE GENOMIC DNA]</scope>
    <source>
        <strain evidence="1 2">CBS 464.89</strain>
    </source>
</reference>